<reference evidence="4" key="1">
    <citation type="submission" date="2016-11" db="EMBL/GenBank/DDBJ databases">
        <authorList>
            <person name="Varghese N."/>
            <person name="Submissions S."/>
        </authorList>
    </citation>
    <scope>NUCLEOTIDE SEQUENCE [LARGE SCALE GENOMIC DNA]</scope>
    <source>
        <strain evidence="4">DSM 21120</strain>
    </source>
</reference>
<sequence>MGEISLDLSKQEYLVFDISKNSKLMLKNKNFIFGKNGSGKSTLCELIKSQFNETHNVFIFSGFENILIDNKLGAVVLGKENIQIQTDLLFLDKEIEKLRERKQKQELLLKQLQWIDTYKEDGIEKHELLQKKEDDEHKYKEKKEEIDKFCQEKARILKSKERPQITKPTYNKQDFSNDIPNKCRLNREEIENLEKILIENTKKDVPKFHFPKFDLKNLLEEINNVLQKKVKETIIIEELKDQPTKQAFAREGLRIHKDVDVCSFCGNHITESRKTKLERYFSVSEVEKLEKLIKSFVQKINENLKFLNNINDLDKGLFYEKFYKRVDAANLNINSKKTEYKLFFQQLIEKLEEKEKNLFGTVEIALVKIPECLSTEEDEINSLIADNNNFSKNLYMEQNAAQKSLRLHYVAEYLEQTSTYKDNWLGYENEEKSLNDLEVIKNTAEKILASKISEIKGSPDKKEDTLLFIKDEISEKTHEKNELLKKTKNTSQSAININEKLKNTGKDNLELHLVKDDDKVEHYLIQEGDNYRDIDKISTGEKNIIAFLYFLESLSDLEIEKSKPKIIILDDPMNSNDDTMQYLIITELQKLYQGSKYRDKFNSDKDFFICLTHNAHFYINVQPHGYFKDKKIDKETNKVIEVSKYDKNNFYIIENRNFRKITSEKEDLNTHYEYLWMELEELYNRNLLNSMLNSMRRIIETYMNFNKIEQDSFYNGKEEYMKIFNVNSHSIDDLSAEMIGKTKEDLLAMFKQLFIDNDSENHFNTYWKVTSDQ</sequence>
<dbReference type="AlphaFoldDB" id="A0A1M5PM66"/>
<dbReference type="RefSeq" id="WP_073183193.1">
    <property type="nucleotide sequence ID" value="NZ_FQXI01000001.1"/>
</dbReference>
<dbReference type="InterPro" id="IPR026866">
    <property type="entry name" value="CR006_AAA"/>
</dbReference>
<dbReference type="Proteomes" id="UP000184032">
    <property type="component" value="Unassembled WGS sequence"/>
</dbReference>
<dbReference type="EMBL" id="FQXI01000001">
    <property type="protein sequence ID" value="SHH02649.1"/>
    <property type="molecule type" value="Genomic_DNA"/>
</dbReference>
<evidence type="ECO:0000256" key="1">
    <source>
        <dbReference type="SAM" id="Coils"/>
    </source>
</evidence>
<evidence type="ECO:0000313" key="3">
    <source>
        <dbReference type="EMBL" id="SHH02649.1"/>
    </source>
</evidence>
<accession>A0A1M5PM66</accession>
<proteinExistence type="predicted"/>
<evidence type="ECO:0000313" key="4">
    <source>
        <dbReference type="Proteomes" id="UP000184032"/>
    </source>
</evidence>
<keyword evidence="1" id="KW-0175">Coiled coil</keyword>
<protein>
    <submittedName>
        <fullName evidence="3">Wobble nucleotide-excising tRNase</fullName>
    </submittedName>
</protein>
<evidence type="ECO:0000259" key="2">
    <source>
        <dbReference type="Pfam" id="PF13166"/>
    </source>
</evidence>
<name>A0A1M5PM66_9FIRM</name>
<dbReference type="SUPFAM" id="SSF52540">
    <property type="entry name" value="P-loop containing nucleoside triphosphate hydrolases"/>
    <property type="match status" value="1"/>
</dbReference>
<dbReference type="Gene3D" id="3.40.50.300">
    <property type="entry name" value="P-loop containing nucleotide triphosphate hydrolases"/>
    <property type="match status" value="1"/>
</dbReference>
<keyword evidence="4" id="KW-1185">Reference proteome</keyword>
<dbReference type="OrthoDB" id="9795565at2"/>
<dbReference type="Pfam" id="PF13166">
    <property type="entry name" value="AAA_13"/>
    <property type="match status" value="1"/>
</dbReference>
<dbReference type="InterPro" id="IPR027417">
    <property type="entry name" value="P-loop_NTPase"/>
</dbReference>
<feature type="coiled-coil region" evidence="1">
    <location>
        <begin position="81"/>
        <end position="152"/>
    </location>
</feature>
<gene>
    <name evidence="3" type="ORF">SAMN02745245_00380</name>
</gene>
<feature type="domain" description="Protein CR006 P-loop" evidence="2">
    <location>
        <begin position="15"/>
        <end position="754"/>
    </location>
</feature>
<organism evidence="3 4">
    <name type="scientific">Anaerosphaera aminiphila DSM 21120</name>
    <dbReference type="NCBI Taxonomy" id="1120995"/>
    <lineage>
        <taxon>Bacteria</taxon>
        <taxon>Bacillati</taxon>
        <taxon>Bacillota</taxon>
        <taxon>Tissierellia</taxon>
        <taxon>Tissierellales</taxon>
        <taxon>Peptoniphilaceae</taxon>
        <taxon>Anaerosphaera</taxon>
    </lineage>
</organism>